<dbReference type="Proteomes" id="UP000000628">
    <property type="component" value="Chromosome"/>
</dbReference>
<dbReference type="HOGENOM" id="CLU_020211_0_0_11"/>
<dbReference type="InterPro" id="IPR036890">
    <property type="entry name" value="HATPase_C_sf"/>
</dbReference>
<dbReference type="CDD" id="cd16935">
    <property type="entry name" value="HATPase_AgrC-ComD-like"/>
    <property type="match status" value="1"/>
</dbReference>
<dbReference type="AlphaFoldDB" id="C7R074"/>
<accession>C7R074</accession>
<organism evidence="3 4">
    <name type="scientific">Jonesia denitrificans (strain ATCC 14870 / DSM 20603 / BCRC 15368 / CIP 55.134 / JCM 11481 / NBRC 15587 / NCTC 10816 / Prevot 55134)</name>
    <name type="common">Listeria denitrificans</name>
    <dbReference type="NCBI Taxonomy" id="471856"/>
    <lineage>
        <taxon>Bacteria</taxon>
        <taxon>Bacillati</taxon>
        <taxon>Actinomycetota</taxon>
        <taxon>Actinomycetes</taxon>
        <taxon>Micrococcales</taxon>
        <taxon>Jonesiaceae</taxon>
        <taxon>Jonesia</taxon>
    </lineage>
</organism>
<keyword evidence="1" id="KW-1133">Transmembrane helix</keyword>
<gene>
    <name evidence="3" type="ordered locus">Jden_0469</name>
</gene>
<dbReference type="SMART" id="SM00387">
    <property type="entry name" value="HATPase_c"/>
    <property type="match status" value="1"/>
</dbReference>
<dbReference type="eggNOG" id="COG3290">
    <property type="taxonomic scope" value="Bacteria"/>
</dbReference>
<keyword evidence="4" id="KW-1185">Reference proteome</keyword>
<evidence type="ECO:0000256" key="1">
    <source>
        <dbReference type="SAM" id="Phobius"/>
    </source>
</evidence>
<dbReference type="PANTHER" id="PTHR40448:SF1">
    <property type="entry name" value="TWO-COMPONENT SENSOR HISTIDINE KINASE"/>
    <property type="match status" value="1"/>
</dbReference>
<feature type="transmembrane region" description="Helical" evidence="1">
    <location>
        <begin position="124"/>
        <end position="147"/>
    </location>
</feature>
<feature type="domain" description="Histidine kinase/HSP90-like ATPase" evidence="2">
    <location>
        <begin position="334"/>
        <end position="442"/>
    </location>
</feature>
<keyword evidence="3" id="KW-0547">Nucleotide-binding</keyword>
<feature type="transmembrane region" description="Helical" evidence="1">
    <location>
        <begin position="168"/>
        <end position="187"/>
    </location>
</feature>
<dbReference type="EMBL" id="CP001706">
    <property type="protein sequence ID" value="ACV08133.1"/>
    <property type="molecule type" value="Genomic_DNA"/>
</dbReference>
<feature type="transmembrane region" description="Helical" evidence="1">
    <location>
        <begin position="12"/>
        <end position="29"/>
    </location>
</feature>
<reference evidence="3 4" key="1">
    <citation type="journal article" date="2009" name="Stand. Genomic Sci.">
        <title>Complete genome sequence of Jonesia denitrificans type strain (Prevot 55134).</title>
        <authorList>
            <person name="Pukall R."/>
            <person name="Gehrich-Schroter G."/>
            <person name="Lapidus A."/>
            <person name="Nolan M."/>
            <person name="Glavina Del Rio T."/>
            <person name="Lucas S."/>
            <person name="Chen F."/>
            <person name="Tice H."/>
            <person name="Pitluck S."/>
            <person name="Cheng J.F."/>
            <person name="Copeland A."/>
            <person name="Saunders E."/>
            <person name="Brettin T."/>
            <person name="Detter J.C."/>
            <person name="Bruce D."/>
            <person name="Goodwin L."/>
            <person name="Pati A."/>
            <person name="Ivanova N."/>
            <person name="Mavromatis K."/>
            <person name="Ovchinnikova G."/>
            <person name="Chen A."/>
            <person name="Palaniappan K."/>
            <person name="Land M."/>
            <person name="Hauser L."/>
            <person name="Chang Y.J."/>
            <person name="Jeffries C.D."/>
            <person name="Chain P."/>
            <person name="Goker M."/>
            <person name="Bristow J."/>
            <person name="Eisen J.A."/>
            <person name="Markowitz V."/>
            <person name="Hugenholtz P."/>
            <person name="Kyrpides N.C."/>
            <person name="Klenk H.P."/>
            <person name="Han C."/>
        </authorList>
    </citation>
    <scope>NUCLEOTIDE SEQUENCE [LARGE SCALE GENOMIC DNA]</scope>
    <source>
        <strain evidence="4">ATCC 14870 / DSM 20603 / BCRC 15368 / CIP 55.134 / JCM 11481 / NBRC 15587 / NCTC 10816 / Prevot 55134</strain>
    </source>
</reference>
<proteinExistence type="predicted"/>
<keyword evidence="3" id="KW-0067">ATP-binding</keyword>
<sequence>MILQDLPDIPRWYTGLAEWSAIVVYISLVRPRWHGLTRHLITFGSLPILIGVQLLAGALPLMFWTLGMALAVTTIFTVMYTATDSTATTAGYLTARAFVLAELVASLQWQIWVHFLPQHPSPALGTTAFTASVVWLLAAYAVGFGAARYAERRTFARDRALRIDTPSLITASAIAIGTFLVSNLSFLTTSTPFSGRTSTDIFYIRTLVDLAGYVALYTQQAYRNQVSNSVALAQTEALLKAQQEQYYQSQRNIEELNRIHHDLKHYVAAIREEDSAALRSTYLAELEDSIRGYESQIDTGNPTLDVILNSKMERCLRENISMTNVVDGQAVAFMDLVRLSALFGNALDNAIEASLRIDNPDERHIKVSVYRRLDFVMIKVENHTRTAVTLERGLPRTTKRDRTRHGYGLANMRSIVESYEGTMTIDVEDGWFTVRMLVPRPPVV</sequence>
<evidence type="ECO:0000259" key="2">
    <source>
        <dbReference type="SMART" id="SM00387"/>
    </source>
</evidence>
<dbReference type="PANTHER" id="PTHR40448">
    <property type="entry name" value="TWO-COMPONENT SENSOR HISTIDINE KINASE"/>
    <property type="match status" value="1"/>
</dbReference>
<dbReference type="InterPro" id="IPR003594">
    <property type="entry name" value="HATPase_dom"/>
</dbReference>
<dbReference type="Pfam" id="PF14501">
    <property type="entry name" value="HATPase_c_5"/>
    <property type="match status" value="1"/>
</dbReference>
<evidence type="ECO:0000313" key="3">
    <source>
        <dbReference type="EMBL" id="ACV08133.1"/>
    </source>
</evidence>
<dbReference type="SUPFAM" id="SSF55874">
    <property type="entry name" value="ATPase domain of HSP90 chaperone/DNA topoisomerase II/histidine kinase"/>
    <property type="match status" value="1"/>
</dbReference>
<keyword evidence="1" id="KW-0812">Transmembrane</keyword>
<protein>
    <submittedName>
        <fullName evidence="3">ATP-binding region ATPase domain protein</fullName>
    </submittedName>
</protein>
<dbReference type="KEGG" id="jde:Jden_0469"/>
<feature type="transmembrane region" description="Helical" evidence="1">
    <location>
        <begin position="93"/>
        <end position="112"/>
    </location>
</feature>
<evidence type="ECO:0000313" key="4">
    <source>
        <dbReference type="Proteomes" id="UP000000628"/>
    </source>
</evidence>
<dbReference type="GO" id="GO:0042802">
    <property type="term" value="F:identical protein binding"/>
    <property type="evidence" value="ECO:0007669"/>
    <property type="project" value="TreeGrafter"/>
</dbReference>
<keyword evidence="1" id="KW-0472">Membrane</keyword>
<feature type="transmembrane region" description="Helical" evidence="1">
    <location>
        <begin position="36"/>
        <end position="55"/>
    </location>
</feature>
<dbReference type="STRING" id="471856.Jden_0469"/>
<dbReference type="GO" id="GO:0005524">
    <property type="term" value="F:ATP binding"/>
    <property type="evidence" value="ECO:0007669"/>
    <property type="project" value="UniProtKB-KW"/>
</dbReference>
<dbReference type="OrthoDB" id="9813149at2"/>
<feature type="transmembrane region" description="Helical" evidence="1">
    <location>
        <begin position="61"/>
        <end position="81"/>
    </location>
</feature>
<dbReference type="InterPro" id="IPR032834">
    <property type="entry name" value="NatK-like_C"/>
</dbReference>
<dbReference type="RefSeq" id="WP_015770762.1">
    <property type="nucleotide sequence ID" value="NC_013174.1"/>
</dbReference>
<name>C7R074_JONDD</name>
<dbReference type="Gene3D" id="3.30.565.10">
    <property type="entry name" value="Histidine kinase-like ATPase, C-terminal domain"/>
    <property type="match status" value="1"/>
</dbReference>